<feature type="transmembrane region" description="Helical" evidence="8">
    <location>
        <begin position="6"/>
        <end position="25"/>
    </location>
</feature>
<dbReference type="Proteomes" id="UP000059188">
    <property type="component" value="Unassembled WGS sequence"/>
</dbReference>
<sequence length="184" mass="21179">MYALSELTYIGLVVFGLVLLPALWYRKARKPNYNHPPSPPSLPFVGNLFSMPSGTEHVAYMKLGRELNSDIIYLKMLGHSTIVLNSAQAASDLFEKRSAKYSDRTNSPMVRDPTLLDWSGHPGLVGYNDLWRSHRRMLNNWLNARAATQFHESHERQARMLLRRLLDVSKRDDPFDETEGEFFL</sequence>
<dbReference type="Gene3D" id="1.10.630.10">
    <property type="entry name" value="Cytochrome P450"/>
    <property type="match status" value="1"/>
</dbReference>
<gene>
    <name evidence="9" type="ORF">RSOLAG1IB_09814</name>
</gene>
<dbReference type="PANTHER" id="PTHR46300:SF6">
    <property type="entry name" value="CYTOCHROME P450 2C30"/>
    <property type="match status" value="1"/>
</dbReference>
<dbReference type="InterPro" id="IPR036396">
    <property type="entry name" value="Cyt_P450_sf"/>
</dbReference>
<dbReference type="Pfam" id="PF00067">
    <property type="entry name" value="p450"/>
    <property type="match status" value="1"/>
</dbReference>
<keyword evidence="5" id="KW-0560">Oxidoreductase</keyword>
<name>A0A0B7FYC6_THACB</name>
<keyword evidence="4" id="KW-0479">Metal-binding</keyword>
<evidence type="ECO:0000256" key="7">
    <source>
        <dbReference type="ARBA" id="ARBA00023033"/>
    </source>
</evidence>
<dbReference type="InterPro" id="IPR001128">
    <property type="entry name" value="Cyt_P450"/>
</dbReference>
<evidence type="ECO:0000256" key="8">
    <source>
        <dbReference type="SAM" id="Phobius"/>
    </source>
</evidence>
<evidence type="ECO:0000256" key="6">
    <source>
        <dbReference type="ARBA" id="ARBA00023004"/>
    </source>
</evidence>
<reference evidence="9 10" key="1">
    <citation type="submission" date="2014-11" db="EMBL/GenBank/DDBJ databases">
        <authorList>
            <person name="Wibberg Daniel"/>
        </authorList>
    </citation>
    <scope>NUCLEOTIDE SEQUENCE [LARGE SCALE GENOMIC DNA]</scope>
    <source>
        <strain evidence="9">Rhizoctonia solani AG1-IB 7/3/14</strain>
    </source>
</reference>
<keyword evidence="3" id="KW-0349">Heme</keyword>
<dbReference type="SUPFAM" id="SSF48264">
    <property type="entry name" value="Cytochrome P450"/>
    <property type="match status" value="1"/>
</dbReference>
<evidence type="ECO:0000313" key="10">
    <source>
        <dbReference type="Proteomes" id="UP000059188"/>
    </source>
</evidence>
<dbReference type="GO" id="GO:0016705">
    <property type="term" value="F:oxidoreductase activity, acting on paired donors, with incorporation or reduction of molecular oxygen"/>
    <property type="evidence" value="ECO:0007669"/>
    <property type="project" value="InterPro"/>
</dbReference>
<dbReference type="GO" id="GO:0004497">
    <property type="term" value="F:monooxygenase activity"/>
    <property type="evidence" value="ECO:0007669"/>
    <property type="project" value="UniProtKB-KW"/>
</dbReference>
<dbReference type="AlphaFoldDB" id="A0A0B7FYC6"/>
<accession>A0A0B7FYC6</accession>
<comment type="similarity">
    <text evidence="2">Belongs to the cytochrome P450 family.</text>
</comment>
<organism evidence="9 10">
    <name type="scientific">Thanatephorus cucumeris (strain AG1-IB / isolate 7/3/14)</name>
    <name type="common">Lettuce bottom rot fungus</name>
    <name type="synonym">Rhizoctonia solani</name>
    <dbReference type="NCBI Taxonomy" id="1108050"/>
    <lineage>
        <taxon>Eukaryota</taxon>
        <taxon>Fungi</taxon>
        <taxon>Dikarya</taxon>
        <taxon>Basidiomycota</taxon>
        <taxon>Agaricomycotina</taxon>
        <taxon>Agaricomycetes</taxon>
        <taxon>Cantharellales</taxon>
        <taxon>Ceratobasidiaceae</taxon>
        <taxon>Rhizoctonia</taxon>
        <taxon>Rhizoctonia solani AG-1</taxon>
    </lineage>
</organism>
<dbReference type="GO" id="GO:0005506">
    <property type="term" value="F:iron ion binding"/>
    <property type="evidence" value="ECO:0007669"/>
    <property type="project" value="InterPro"/>
</dbReference>
<dbReference type="STRING" id="1108050.A0A0B7FYC6"/>
<keyword evidence="6" id="KW-0408">Iron</keyword>
<proteinExistence type="inferred from homology"/>
<evidence type="ECO:0000256" key="5">
    <source>
        <dbReference type="ARBA" id="ARBA00023002"/>
    </source>
</evidence>
<evidence type="ECO:0000256" key="1">
    <source>
        <dbReference type="ARBA" id="ARBA00001971"/>
    </source>
</evidence>
<keyword evidence="7" id="KW-0503">Monooxygenase</keyword>
<evidence type="ECO:0000313" key="9">
    <source>
        <dbReference type="EMBL" id="CEL61172.1"/>
    </source>
</evidence>
<evidence type="ECO:0000256" key="4">
    <source>
        <dbReference type="ARBA" id="ARBA00022723"/>
    </source>
</evidence>
<evidence type="ECO:0000256" key="2">
    <source>
        <dbReference type="ARBA" id="ARBA00010617"/>
    </source>
</evidence>
<dbReference type="GO" id="GO:0020037">
    <property type="term" value="F:heme binding"/>
    <property type="evidence" value="ECO:0007669"/>
    <property type="project" value="InterPro"/>
</dbReference>
<keyword evidence="8" id="KW-0472">Membrane</keyword>
<keyword evidence="8" id="KW-0812">Transmembrane</keyword>
<evidence type="ECO:0008006" key="11">
    <source>
        <dbReference type="Google" id="ProtNLM"/>
    </source>
</evidence>
<comment type="cofactor">
    <cofactor evidence="1">
        <name>heme</name>
        <dbReference type="ChEBI" id="CHEBI:30413"/>
    </cofactor>
</comment>
<dbReference type="InterPro" id="IPR050364">
    <property type="entry name" value="Cytochrome_P450_fung"/>
</dbReference>
<evidence type="ECO:0000256" key="3">
    <source>
        <dbReference type="ARBA" id="ARBA00022617"/>
    </source>
</evidence>
<keyword evidence="8" id="KW-1133">Transmembrane helix</keyword>
<dbReference type="OrthoDB" id="1055148at2759"/>
<dbReference type="PANTHER" id="PTHR46300">
    <property type="entry name" value="P450, PUTATIVE (EUROFUNG)-RELATED-RELATED"/>
    <property type="match status" value="1"/>
</dbReference>
<keyword evidence="10" id="KW-1185">Reference proteome</keyword>
<protein>
    <recommendedName>
        <fullName evidence="11">Cytochrome P450 domain-containing protein</fullName>
    </recommendedName>
</protein>
<dbReference type="EMBL" id="LN679150">
    <property type="protein sequence ID" value="CEL61172.1"/>
    <property type="molecule type" value="Genomic_DNA"/>
</dbReference>